<organism evidence="7 8">
    <name type="scientific">Dimorphilus gyrociliatus</name>
    <dbReference type="NCBI Taxonomy" id="2664684"/>
    <lineage>
        <taxon>Eukaryota</taxon>
        <taxon>Metazoa</taxon>
        <taxon>Spiralia</taxon>
        <taxon>Lophotrochozoa</taxon>
        <taxon>Annelida</taxon>
        <taxon>Polychaeta</taxon>
        <taxon>Polychaeta incertae sedis</taxon>
        <taxon>Dinophilidae</taxon>
        <taxon>Dimorphilus</taxon>
    </lineage>
</organism>
<feature type="domain" description="INTS8 TPR repeats" evidence="6">
    <location>
        <begin position="486"/>
        <end position="969"/>
    </location>
</feature>
<dbReference type="GO" id="GO:0005694">
    <property type="term" value="C:chromosome"/>
    <property type="evidence" value="ECO:0007669"/>
    <property type="project" value="UniProtKB-SubCell"/>
</dbReference>
<dbReference type="InterPro" id="IPR057980">
    <property type="entry name" value="TPR_INTS8"/>
</dbReference>
<comment type="similarity">
    <text evidence="3">Belongs to the Integrator subunit 8 family.</text>
</comment>
<accession>A0A7I8VSX2</accession>
<evidence type="ECO:0000256" key="4">
    <source>
        <dbReference type="ARBA" id="ARBA00022454"/>
    </source>
</evidence>
<gene>
    <name evidence="7" type="ORF">DGYR_LOCUS7644</name>
</gene>
<evidence type="ECO:0000313" key="7">
    <source>
        <dbReference type="EMBL" id="CAD5119394.1"/>
    </source>
</evidence>
<evidence type="ECO:0000313" key="8">
    <source>
        <dbReference type="Proteomes" id="UP000549394"/>
    </source>
</evidence>
<dbReference type="GO" id="GO:0032039">
    <property type="term" value="C:integrator complex"/>
    <property type="evidence" value="ECO:0007669"/>
    <property type="project" value="TreeGrafter"/>
</dbReference>
<dbReference type="GO" id="GO:0034472">
    <property type="term" value="P:snRNA 3'-end processing"/>
    <property type="evidence" value="ECO:0007669"/>
    <property type="project" value="InterPro"/>
</dbReference>
<evidence type="ECO:0000259" key="6">
    <source>
        <dbReference type="Pfam" id="PF25756"/>
    </source>
</evidence>
<dbReference type="Pfam" id="PF25756">
    <property type="entry name" value="TPR_INTS8"/>
    <property type="match status" value="1"/>
</dbReference>
<protein>
    <submittedName>
        <fullName evidence="7">DgyrCDS8009</fullName>
    </submittedName>
</protein>
<dbReference type="PANTHER" id="PTHR13350">
    <property type="entry name" value="INTEGRATOR COMPLEX SUBUNIT 8"/>
    <property type="match status" value="1"/>
</dbReference>
<keyword evidence="8" id="KW-1185">Reference proteome</keyword>
<sequence>MIDEKREELYTQRLKEPLSWLDFLFDHKLLEEHLKQPNPIPSAFDLIRDFLYQADLVTKDRDGRNSPSLPGRENRKAKALKILALKTSAFLKWDAGLLNKKLPVAVVYKVLMELLQVASGNIISNPFNQREFSNQPPYVNFAVILYHVWAVRYIIKESFITKPNRAPSLQLPGLIDTTTAFLVLREEVFNAIKDGLEQSVEILESALKHNSIVTMPTVECLQMFTEDIGMVAHDWTLGEEIACEEMHCQISYDLGSFYFLHQQCDKAFQCFTQCTSLLKKLHKKSFLSINEKKLAGYMFALEYICCKRVSDETFGLTVQQCKSNNFHGLISNLMEDNRTHQLSISERLSIELDVKYSEKSQLDAENIYEDVIACNMIRLSQEKILLPHHYLDMMQNNSTFLSSFFKFMEDILSESTIRGLEGIKSLIKYLCRHVENKQDIQDKLKGNKTVLKHFNEEEKQCLFEKQIPIDWKKIENERTIDIRNNCDTAKLEQLLLSNNDANTIKELVSVLLKAIGRSKLIHLTDKFWLPSNQHRIVENVKDGEKLVAQIYMAKSRIAFHLKLYDCARKLKMDVASMISAQLHKRLDRVLKGDMQLINLLQYEAFETLPPKGQTIVVLLTWSRSTLNSLVGMPPDTPDKPPVEVIEACVMLLINRSDWQVLCQLKTNSPVVEFARYIAEFCNQLLINNPQSSRHAARELFDQIILIFTRSPNPKRPTGMCESLGLLSQQGYKEFVSRLREEQVISILVSSITKLYSHLKNEITTEVRSEHESWLPSALGSSTNICHEAVQEAVYATFERAFKIDPNHPEWLRTYGDLCLAQNHWTEAFRNYLLLGISTSRGFNDIPPRKYYDDETYRRMIKCCTYMKCFTQVTILSQMLDSVDYSTALKAIQERQSYDAQDALYKFIWDTTILEYIIYTHDKRFESSRKKLSMKCCGISELNSSNPQEILRDASKQRQMQFFQAIVRRYF</sequence>
<proteinExistence type="inferred from homology"/>
<dbReference type="Proteomes" id="UP000549394">
    <property type="component" value="Unassembled WGS sequence"/>
</dbReference>
<dbReference type="AlphaFoldDB" id="A0A7I8VSX2"/>
<dbReference type="PANTHER" id="PTHR13350:SF1">
    <property type="entry name" value="INTEGRATOR COMPLEX SUBUNIT 8"/>
    <property type="match status" value="1"/>
</dbReference>
<dbReference type="EMBL" id="CAJFCJ010000010">
    <property type="protein sequence ID" value="CAD5119394.1"/>
    <property type="molecule type" value="Genomic_DNA"/>
</dbReference>
<dbReference type="OrthoDB" id="64340at2759"/>
<keyword evidence="4" id="KW-0158">Chromosome</keyword>
<name>A0A7I8VSX2_9ANNE</name>
<comment type="subcellular location">
    <subcellularLocation>
        <location evidence="2">Chromosome</location>
    </subcellularLocation>
    <subcellularLocation>
        <location evidence="1">Nucleus</location>
    </subcellularLocation>
</comment>
<keyword evidence="5" id="KW-0539">Nucleus</keyword>
<evidence type="ECO:0000256" key="2">
    <source>
        <dbReference type="ARBA" id="ARBA00004286"/>
    </source>
</evidence>
<evidence type="ECO:0000256" key="5">
    <source>
        <dbReference type="ARBA" id="ARBA00023242"/>
    </source>
</evidence>
<evidence type="ECO:0000256" key="3">
    <source>
        <dbReference type="ARBA" id="ARBA00007147"/>
    </source>
</evidence>
<reference evidence="7 8" key="1">
    <citation type="submission" date="2020-08" db="EMBL/GenBank/DDBJ databases">
        <authorList>
            <person name="Hejnol A."/>
        </authorList>
    </citation>
    <scope>NUCLEOTIDE SEQUENCE [LARGE SCALE GENOMIC DNA]</scope>
</reference>
<dbReference type="InterPro" id="IPR038751">
    <property type="entry name" value="INTS8"/>
</dbReference>
<evidence type="ECO:0000256" key="1">
    <source>
        <dbReference type="ARBA" id="ARBA00004123"/>
    </source>
</evidence>
<comment type="caution">
    <text evidence="7">The sequence shown here is derived from an EMBL/GenBank/DDBJ whole genome shotgun (WGS) entry which is preliminary data.</text>
</comment>